<keyword evidence="5" id="KW-1185">Reference proteome</keyword>
<proteinExistence type="predicted"/>
<reference evidence="4 5" key="1">
    <citation type="journal article" date="2007" name="Nature">
        <title>Evolution of genes and genomes on the Drosophila phylogeny.</title>
        <authorList>
            <consortium name="Drosophila 12 Genomes Consortium"/>
            <person name="Clark A.G."/>
            <person name="Eisen M.B."/>
            <person name="Smith D.R."/>
            <person name="Bergman C.M."/>
            <person name="Oliver B."/>
            <person name="Markow T.A."/>
            <person name="Kaufman T.C."/>
            <person name="Kellis M."/>
            <person name="Gelbart W."/>
            <person name="Iyer V.N."/>
            <person name="Pollard D.A."/>
            <person name="Sackton T.B."/>
            <person name="Larracuente A.M."/>
            <person name="Singh N.D."/>
            <person name="Abad J.P."/>
            <person name="Abt D.N."/>
            <person name="Adryan B."/>
            <person name="Aguade M."/>
            <person name="Akashi H."/>
            <person name="Anderson W.W."/>
            <person name="Aquadro C.F."/>
            <person name="Ardell D.H."/>
            <person name="Arguello R."/>
            <person name="Artieri C.G."/>
            <person name="Barbash D.A."/>
            <person name="Barker D."/>
            <person name="Barsanti P."/>
            <person name="Batterham P."/>
            <person name="Batzoglou S."/>
            <person name="Begun D."/>
            <person name="Bhutkar A."/>
            <person name="Blanco E."/>
            <person name="Bosak S.A."/>
            <person name="Bradley R.K."/>
            <person name="Brand A.D."/>
            <person name="Brent M.R."/>
            <person name="Brooks A.N."/>
            <person name="Brown R.H."/>
            <person name="Butlin R.K."/>
            <person name="Caggese C."/>
            <person name="Calvi B.R."/>
            <person name="Bernardo de Carvalho A."/>
            <person name="Caspi A."/>
            <person name="Castrezana S."/>
            <person name="Celniker S.E."/>
            <person name="Chang J.L."/>
            <person name="Chapple C."/>
            <person name="Chatterji S."/>
            <person name="Chinwalla A."/>
            <person name="Civetta A."/>
            <person name="Clifton S.W."/>
            <person name="Comeron J.M."/>
            <person name="Costello J.C."/>
            <person name="Coyne J.A."/>
            <person name="Daub J."/>
            <person name="David R.G."/>
            <person name="Delcher A.L."/>
            <person name="Delehaunty K."/>
            <person name="Do C.B."/>
            <person name="Ebling H."/>
            <person name="Edwards K."/>
            <person name="Eickbush T."/>
            <person name="Evans J.D."/>
            <person name="Filipski A."/>
            <person name="Findeiss S."/>
            <person name="Freyhult E."/>
            <person name="Fulton L."/>
            <person name="Fulton R."/>
            <person name="Garcia A.C."/>
            <person name="Gardiner A."/>
            <person name="Garfield D.A."/>
            <person name="Garvin B.E."/>
            <person name="Gibson G."/>
            <person name="Gilbert D."/>
            <person name="Gnerre S."/>
            <person name="Godfrey J."/>
            <person name="Good R."/>
            <person name="Gotea V."/>
            <person name="Gravely B."/>
            <person name="Greenberg A.J."/>
            <person name="Griffiths-Jones S."/>
            <person name="Gross S."/>
            <person name="Guigo R."/>
            <person name="Gustafson E.A."/>
            <person name="Haerty W."/>
            <person name="Hahn M.W."/>
            <person name="Halligan D.L."/>
            <person name="Halpern A.L."/>
            <person name="Halter G.M."/>
            <person name="Han M.V."/>
            <person name="Heger A."/>
            <person name="Hillier L."/>
            <person name="Hinrichs A.S."/>
            <person name="Holmes I."/>
            <person name="Hoskins R.A."/>
            <person name="Hubisz M.J."/>
            <person name="Hultmark D."/>
            <person name="Huntley M.A."/>
            <person name="Jaffe D.B."/>
            <person name="Jagadeeshan S."/>
            <person name="Jeck W.R."/>
            <person name="Johnson J."/>
            <person name="Jones C.D."/>
            <person name="Jordan W.C."/>
            <person name="Karpen G.H."/>
            <person name="Kataoka E."/>
            <person name="Keightley P.D."/>
            <person name="Kheradpour P."/>
            <person name="Kirkness E.F."/>
            <person name="Koerich L.B."/>
            <person name="Kristiansen K."/>
            <person name="Kudrna D."/>
            <person name="Kulathinal R.J."/>
            <person name="Kumar S."/>
            <person name="Kwok R."/>
            <person name="Lander E."/>
            <person name="Langley C.H."/>
            <person name="Lapoint R."/>
            <person name="Lazzaro B.P."/>
            <person name="Lee S.J."/>
            <person name="Levesque L."/>
            <person name="Li R."/>
            <person name="Lin C.F."/>
            <person name="Lin M.F."/>
            <person name="Lindblad-Toh K."/>
            <person name="Llopart A."/>
            <person name="Long M."/>
            <person name="Low L."/>
            <person name="Lozovsky E."/>
            <person name="Lu J."/>
            <person name="Luo M."/>
            <person name="Machado C.A."/>
            <person name="Makalowski W."/>
            <person name="Marzo M."/>
            <person name="Matsuda M."/>
            <person name="Matzkin L."/>
            <person name="McAllister B."/>
            <person name="McBride C.S."/>
            <person name="McKernan B."/>
            <person name="McKernan K."/>
            <person name="Mendez-Lago M."/>
            <person name="Minx P."/>
            <person name="Mollenhauer M.U."/>
            <person name="Montooth K."/>
            <person name="Mount S.M."/>
            <person name="Mu X."/>
            <person name="Myers E."/>
            <person name="Negre B."/>
            <person name="Newfeld S."/>
            <person name="Nielsen R."/>
            <person name="Noor M.A."/>
            <person name="O'Grady P."/>
            <person name="Pachter L."/>
            <person name="Papaceit M."/>
            <person name="Parisi M.J."/>
            <person name="Parisi M."/>
            <person name="Parts L."/>
            <person name="Pedersen J.S."/>
            <person name="Pesole G."/>
            <person name="Phillippy A.M."/>
            <person name="Ponting C.P."/>
            <person name="Pop M."/>
            <person name="Porcelli D."/>
            <person name="Powell J.R."/>
            <person name="Prohaska S."/>
            <person name="Pruitt K."/>
            <person name="Puig M."/>
            <person name="Quesneville H."/>
            <person name="Ram K.R."/>
            <person name="Rand D."/>
            <person name="Rasmussen M.D."/>
            <person name="Reed L.K."/>
            <person name="Reenan R."/>
            <person name="Reily A."/>
            <person name="Remington K.A."/>
            <person name="Rieger T.T."/>
            <person name="Ritchie M.G."/>
            <person name="Robin C."/>
            <person name="Rogers Y.H."/>
            <person name="Rohde C."/>
            <person name="Rozas J."/>
            <person name="Rubenfield M.J."/>
            <person name="Ruiz A."/>
            <person name="Russo S."/>
            <person name="Salzberg S.L."/>
            <person name="Sanchez-Gracia A."/>
            <person name="Saranga D.J."/>
            <person name="Sato H."/>
            <person name="Schaeffer S.W."/>
            <person name="Schatz M.C."/>
            <person name="Schlenke T."/>
            <person name="Schwartz R."/>
            <person name="Segarra C."/>
            <person name="Singh R.S."/>
            <person name="Sirot L."/>
            <person name="Sirota M."/>
            <person name="Sisneros N.B."/>
            <person name="Smith C.D."/>
            <person name="Smith T.F."/>
            <person name="Spieth J."/>
            <person name="Stage D.E."/>
            <person name="Stark A."/>
            <person name="Stephan W."/>
            <person name="Strausberg R.L."/>
            <person name="Strempel S."/>
            <person name="Sturgill D."/>
            <person name="Sutton G."/>
            <person name="Sutton G.G."/>
            <person name="Tao W."/>
            <person name="Teichmann S."/>
            <person name="Tobari Y.N."/>
            <person name="Tomimura Y."/>
            <person name="Tsolas J.M."/>
            <person name="Valente V.L."/>
            <person name="Venter E."/>
            <person name="Venter J.C."/>
            <person name="Vicario S."/>
            <person name="Vieira F.G."/>
            <person name="Vilella A.J."/>
            <person name="Villasante A."/>
            <person name="Walenz B."/>
            <person name="Wang J."/>
            <person name="Wasserman M."/>
            <person name="Watts T."/>
            <person name="Wilson D."/>
            <person name="Wilson R.K."/>
            <person name="Wing R.A."/>
            <person name="Wolfner M.F."/>
            <person name="Wong A."/>
            <person name="Wong G.K."/>
            <person name="Wu C.I."/>
            <person name="Wu G."/>
            <person name="Yamamoto D."/>
            <person name="Yang H.P."/>
            <person name="Yang S.P."/>
            <person name="Yorke J.A."/>
            <person name="Yoshida K."/>
            <person name="Zdobnov E."/>
            <person name="Zhang P."/>
            <person name="Zhang Y."/>
            <person name="Zimin A.V."/>
            <person name="Baldwin J."/>
            <person name="Abdouelleil A."/>
            <person name="Abdulkadir J."/>
            <person name="Abebe A."/>
            <person name="Abera B."/>
            <person name="Abreu J."/>
            <person name="Acer S.C."/>
            <person name="Aftuck L."/>
            <person name="Alexander A."/>
            <person name="An P."/>
            <person name="Anderson E."/>
            <person name="Anderson S."/>
            <person name="Arachi H."/>
            <person name="Azer M."/>
            <person name="Bachantsang P."/>
            <person name="Barry A."/>
            <person name="Bayul T."/>
            <person name="Berlin A."/>
            <person name="Bessette D."/>
            <person name="Bloom T."/>
            <person name="Blye J."/>
            <person name="Boguslavskiy L."/>
            <person name="Bonnet C."/>
            <person name="Boukhgalter B."/>
            <person name="Bourzgui I."/>
            <person name="Brown A."/>
            <person name="Cahill P."/>
            <person name="Channer S."/>
            <person name="Cheshatsang Y."/>
            <person name="Chuda L."/>
            <person name="Citroen M."/>
            <person name="Collymore A."/>
            <person name="Cooke P."/>
            <person name="Costello M."/>
            <person name="D'Aco K."/>
            <person name="Daza R."/>
            <person name="De Haan G."/>
            <person name="DeGray S."/>
            <person name="DeMaso C."/>
            <person name="Dhargay N."/>
            <person name="Dooley K."/>
            <person name="Dooley E."/>
            <person name="Doricent M."/>
            <person name="Dorje P."/>
            <person name="Dorjee K."/>
            <person name="Dupes A."/>
            <person name="Elong R."/>
            <person name="Falk J."/>
            <person name="Farina A."/>
            <person name="Faro S."/>
            <person name="Ferguson D."/>
            <person name="Fisher S."/>
            <person name="Foley C.D."/>
            <person name="Franke A."/>
            <person name="Friedrich D."/>
            <person name="Gadbois L."/>
            <person name="Gearin G."/>
            <person name="Gearin C.R."/>
            <person name="Giannoukos G."/>
            <person name="Goode T."/>
            <person name="Graham J."/>
            <person name="Grandbois E."/>
            <person name="Grewal S."/>
            <person name="Gyaltsen K."/>
            <person name="Hafez N."/>
            <person name="Hagos B."/>
            <person name="Hall J."/>
            <person name="Henson C."/>
            <person name="Hollinger A."/>
            <person name="Honan T."/>
            <person name="Huard M.D."/>
            <person name="Hughes L."/>
            <person name="Hurhula B."/>
            <person name="Husby M.E."/>
            <person name="Kamat A."/>
            <person name="Kanga B."/>
            <person name="Kashin S."/>
            <person name="Khazanovich D."/>
            <person name="Kisner P."/>
            <person name="Lance K."/>
            <person name="Lara M."/>
            <person name="Lee W."/>
            <person name="Lennon N."/>
            <person name="Letendre F."/>
            <person name="LeVine R."/>
            <person name="Lipovsky A."/>
            <person name="Liu X."/>
            <person name="Liu J."/>
            <person name="Liu S."/>
            <person name="Lokyitsang T."/>
            <person name="Lokyitsang Y."/>
            <person name="Lubonja R."/>
            <person name="Lui A."/>
            <person name="MacDonald P."/>
            <person name="Magnisalis V."/>
            <person name="Maru K."/>
            <person name="Matthews C."/>
            <person name="McCusker W."/>
            <person name="McDonough S."/>
            <person name="Mehta T."/>
            <person name="Meldrim J."/>
            <person name="Meneus L."/>
            <person name="Mihai O."/>
            <person name="Mihalev A."/>
            <person name="Mihova T."/>
            <person name="Mittelman R."/>
            <person name="Mlenga V."/>
            <person name="Montmayeur A."/>
            <person name="Mulrain L."/>
            <person name="Navidi A."/>
            <person name="Naylor J."/>
            <person name="Negash T."/>
            <person name="Nguyen T."/>
            <person name="Nguyen N."/>
            <person name="Nicol R."/>
            <person name="Norbu C."/>
            <person name="Norbu N."/>
            <person name="Novod N."/>
            <person name="O'Neill B."/>
            <person name="Osman S."/>
            <person name="Markiewicz E."/>
            <person name="Oyono O.L."/>
            <person name="Patti C."/>
            <person name="Phunkhang P."/>
            <person name="Pierre F."/>
            <person name="Priest M."/>
            <person name="Raghuraman S."/>
            <person name="Rege F."/>
            <person name="Reyes R."/>
            <person name="Rise C."/>
            <person name="Rogov P."/>
            <person name="Ross K."/>
            <person name="Ryan E."/>
            <person name="Settipalli S."/>
            <person name="Shea T."/>
            <person name="Sherpa N."/>
            <person name="Shi L."/>
            <person name="Shih D."/>
            <person name="Sparrow T."/>
            <person name="Spaulding J."/>
            <person name="Stalker J."/>
            <person name="Stange-Thomann N."/>
            <person name="Stavropoulos S."/>
            <person name="Stone C."/>
            <person name="Strader C."/>
            <person name="Tesfaye S."/>
            <person name="Thomson T."/>
            <person name="Thoulutsang Y."/>
            <person name="Thoulutsang D."/>
            <person name="Topham K."/>
            <person name="Topping I."/>
            <person name="Tsamla T."/>
            <person name="Vassiliev H."/>
            <person name="Vo A."/>
            <person name="Wangchuk T."/>
            <person name="Wangdi T."/>
            <person name="Weiand M."/>
            <person name="Wilkinson J."/>
            <person name="Wilson A."/>
            <person name="Yadav S."/>
            <person name="Young G."/>
            <person name="Yu Q."/>
            <person name="Zembek L."/>
            <person name="Zhong D."/>
            <person name="Zimmer A."/>
            <person name="Zwirko Z."/>
            <person name="Jaffe D.B."/>
            <person name="Alvarez P."/>
            <person name="Brockman W."/>
            <person name="Butler J."/>
            <person name="Chin C."/>
            <person name="Gnerre S."/>
            <person name="Grabherr M."/>
            <person name="Kleber M."/>
            <person name="Mauceli E."/>
            <person name="MacCallum I."/>
        </authorList>
    </citation>
    <scope>NUCLEOTIDE SEQUENCE [LARGE SCALE GENOMIC DNA]</scope>
    <source>
        <strain evidence="5">Tucson 14030-0811.24</strain>
    </source>
</reference>
<organism evidence="4 5">
    <name type="scientific">Drosophila willistoni</name>
    <name type="common">Fruit fly</name>
    <dbReference type="NCBI Taxonomy" id="7260"/>
    <lineage>
        <taxon>Eukaryota</taxon>
        <taxon>Metazoa</taxon>
        <taxon>Ecdysozoa</taxon>
        <taxon>Arthropoda</taxon>
        <taxon>Hexapoda</taxon>
        <taxon>Insecta</taxon>
        <taxon>Pterygota</taxon>
        <taxon>Neoptera</taxon>
        <taxon>Endopterygota</taxon>
        <taxon>Diptera</taxon>
        <taxon>Brachycera</taxon>
        <taxon>Muscomorpha</taxon>
        <taxon>Ephydroidea</taxon>
        <taxon>Drosophilidae</taxon>
        <taxon>Drosophila</taxon>
        <taxon>Sophophora</taxon>
    </lineage>
</organism>
<name>B4MTI2_DROWI</name>
<evidence type="ECO:0000259" key="3">
    <source>
        <dbReference type="Pfam" id="PF13863"/>
    </source>
</evidence>
<accession>B4MTI2</accession>
<evidence type="ECO:0000313" key="4">
    <source>
        <dbReference type="EMBL" id="EDW75421.1"/>
    </source>
</evidence>
<feature type="domain" description="DUF4200" evidence="3">
    <location>
        <begin position="54"/>
        <end position="171"/>
    </location>
</feature>
<dbReference type="eggNOG" id="ENOG502QRZS">
    <property type="taxonomic scope" value="Eukaryota"/>
</dbReference>
<dbReference type="PANTHER" id="PTHR21683:SF2">
    <property type="entry name" value="COILED-COIL DOMAIN-CONTAINING PROTEIN 42 LIKE-2-LIKE"/>
    <property type="match status" value="1"/>
</dbReference>
<keyword evidence="1 2" id="KW-0175">Coiled coil</keyword>
<dbReference type="GO" id="GO:0005856">
    <property type="term" value="C:cytoskeleton"/>
    <property type="evidence" value="ECO:0007669"/>
    <property type="project" value="UniProtKB-ARBA"/>
</dbReference>
<dbReference type="STRING" id="7260.B4MTI2"/>
<dbReference type="Proteomes" id="UP000007798">
    <property type="component" value="Unassembled WGS sequence"/>
</dbReference>
<dbReference type="Pfam" id="PF13863">
    <property type="entry name" value="DUF4200"/>
    <property type="match status" value="1"/>
</dbReference>
<sequence>MPRVKPTKKLDVLGNLDLRPEEAVRDYFISKAQEQFFVKPPNADSAGDSIDLLFIHNTREHDAMVELQKEMLENAKRQTEKNSARVRKMYKIQDRLRKRFISVNSFIKDCMDKKRNAEKTINAEKALHVELSESIEKFKISIDELGTFRAALKATVEEFQPYEKVLDDVVKVSDIFVSPKDCMDRCDALMLAQVEIRDLEDKKLQEIEEMRQQTVKVTNEAALTVLGLKNDLSRLERSYNQSRVLCLKWEKILTNTKDTIANNAMDKERTLDAINVLYRTLCQRRDMVPSIHRNDVEPQLDYIKTEIEVLNAILKEYEEEEEKSGQSRTNTLEDKVEC</sequence>
<dbReference type="KEGG" id="dwi:6641527"/>
<dbReference type="PANTHER" id="PTHR21683">
    <property type="entry name" value="COILED-COIL DOMAIN-CONTAINING PROTEIN 42 LIKE-2-LIKE-RELATED"/>
    <property type="match status" value="1"/>
</dbReference>
<dbReference type="InterPro" id="IPR051147">
    <property type="entry name" value="CFAP_domain-containing"/>
</dbReference>
<dbReference type="HOGENOM" id="CLU_781223_0_0_1"/>
<evidence type="ECO:0000256" key="2">
    <source>
        <dbReference type="SAM" id="Coils"/>
    </source>
</evidence>
<dbReference type="PhylomeDB" id="B4MTI2"/>
<feature type="coiled-coil region" evidence="2">
    <location>
        <begin position="189"/>
        <end position="216"/>
    </location>
</feature>
<evidence type="ECO:0000256" key="1">
    <source>
        <dbReference type="ARBA" id="ARBA00023054"/>
    </source>
</evidence>
<dbReference type="AlphaFoldDB" id="B4MTI2"/>
<dbReference type="OMA" id="YLCSKQQ"/>
<dbReference type="EMBL" id="CH963852">
    <property type="protein sequence ID" value="EDW75421.1"/>
    <property type="molecule type" value="Genomic_DNA"/>
</dbReference>
<evidence type="ECO:0000313" key="5">
    <source>
        <dbReference type="Proteomes" id="UP000007798"/>
    </source>
</evidence>
<protein>
    <recommendedName>
        <fullName evidence="3">DUF4200 domain-containing protein</fullName>
    </recommendedName>
</protein>
<dbReference type="InParanoid" id="B4MTI2"/>
<dbReference type="SMR" id="B4MTI2"/>
<gene>
    <name evidence="4" type="primary">Dwil\GK23847</name>
    <name evidence="4" type="ORF">Dwil_GK23847</name>
</gene>
<dbReference type="OrthoDB" id="10264298at2759"/>
<dbReference type="InterPro" id="IPR025252">
    <property type="entry name" value="DUF4200"/>
</dbReference>